<sequence length="441" mass="49081">MTTEHDAISSWLKTIPSFSRTAPLDDKTTSSPSRKRRILPSPPMSNDGSPAKRIRHDLDIDPDATPTKPRAVTAAESDVSSEHSWSSAASASRLKRSRSGRASPTKGLAFLRIEHIIDHRSFGGKEAPPFALKQLVRCIKQDASGTGILSALDMERMQNSPHANSLFDDILDTPHLVDTMGRREQLGKLPDIDTLIGIWEDAQECELDGHSEASWNCAVHFPLLRAALRLAQVNQPDGQKQPPLQIKAFNVSTAKVAKPYTTSTIPTTHDKRVDFCLCIKPDKSSPLADSLYRVAQQSTHLSVNHTDYTPLINSPISLSIETKRTGEDWQTALEQISTWMAGHWRRLDELATSGPRKQTIENLQFLPGIIIQGHDWFFIAATRGRTLDGSNQRETIIWSKVLIGSTDGIQGICQIIIFLQRLAAWSEEVYWPWFKSIALEG</sequence>
<gene>
    <name evidence="3" type="ORF">EDB81DRAFT_950727</name>
</gene>
<proteinExistence type="predicted"/>
<dbReference type="InterPro" id="IPR046797">
    <property type="entry name" value="PDDEXK_12"/>
</dbReference>
<dbReference type="OrthoDB" id="4161186at2759"/>
<accession>A0A9P9IRX6</accession>
<dbReference type="EMBL" id="JAGMUV010000018">
    <property type="protein sequence ID" value="KAH7128945.1"/>
    <property type="molecule type" value="Genomic_DNA"/>
</dbReference>
<evidence type="ECO:0000256" key="1">
    <source>
        <dbReference type="SAM" id="MobiDB-lite"/>
    </source>
</evidence>
<feature type="region of interest" description="Disordered" evidence="1">
    <location>
        <begin position="19"/>
        <end position="102"/>
    </location>
</feature>
<feature type="compositionally biased region" description="Low complexity" evidence="1">
    <location>
        <begin position="82"/>
        <end position="92"/>
    </location>
</feature>
<feature type="domain" description="PD-(D/E)XK nuclease-like" evidence="2">
    <location>
        <begin position="168"/>
        <end position="431"/>
    </location>
</feature>
<evidence type="ECO:0000313" key="3">
    <source>
        <dbReference type="EMBL" id="KAH7128945.1"/>
    </source>
</evidence>
<keyword evidence="4" id="KW-1185">Reference proteome</keyword>
<dbReference type="Proteomes" id="UP000738349">
    <property type="component" value="Unassembled WGS sequence"/>
</dbReference>
<evidence type="ECO:0000259" key="2">
    <source>
        <dbReference type="Pfam" id="PF20516"/>
    </source>
</evidence>
<name>A0A9P9IRX6_9HYPO</name>
<comment type="caution">
    <text evidence="3">The sequence shown here is derived from an EMBL/GenBank/DDBJ whole genome shotgun (WGS) entry which is preliminary data.</text>
</comment>
<dbReference type="AlphaFoldDB" id="A0A9P9IRX6"/>
<dbReference type="Pfam" id="PF20516">
    <property type="entry name" value="PDDEXK_12"/>
    <property type="match status" value="1"/>
</dbReference>
<organism evidence="3 4">
    <name type="scientific">Dactylonectria macrodidyma</name>
    <dbReference type="NCBI Taxonomy" id="307937"/>
    <lineage>
        <taxon>Eukaryota</taxon>
        <taxon>Fungi</taxon>
        <taxon>Dikarya</taxon>
        <taxon>Ascomycota</taxon>
        <taxon>Pezizomycotina</taxon>
        <taxon>Sordariomycetes</taxon>
        <taxon>Hypocreomycetidae</taxon>
        <taxon>Hypocreales</taxon>
        <taxon>Nectriaceae</taxon>
        <taxon>Dactylonectria</taxon>
    </lineage>
</organism>
<evidence type="ECO:0000313" key="4">
    <source>
        <dbReference type="Proteomes" id="UP000738349"/>
    </source>
</evidence>
<reference evidence="3" key="1">
    <citation type="journal article" date="2021" name="Nat. Commun.">
        <title>Genetic determinants of endophytism in the Arabidopsis root mycobiome.</title>
        <authorList>
            <person name="Mesny F."/>
            <person name="Miyauchi S."/>
            <person name="Thiergart T."/>
            <person name="Pickel B."/>
            <person name="Atanasova L."/>
            <person name="Karlsson M."/>
            <person name="Huettel B."/>
            <person name="Barry K.W."/>
            <person name="Haridas S."/>
            <person name="Chen C."/>
            <person name="Bauer D."/>
            <person name="Andreopoulos W."/>
            <person name="Pangilinan J."/>
            <person name="LaButti K."/>
            <person name="Riley R."/>
            <person name="Lipzen A."/>
            <person name="Clum A."/>
            <person name="Drula E."/>
            <person name="Henrissat B."/>
            <person name="Kohler A."/>
            <person name="Grigoriev I.V."/>
            <person name="Martin F.M."/>
            <person name="Hacquard S."/>
        </authorList>
    </citation>
    <scope>NUCLEOTIDE SEQUENCE</scope>
    <source>
        <strain evidence="3">MPI-CAGE-AT-0147</strain>
    </source>
</reference>
<protein>
    <recommendedName>
        <fullName evidence="2">PD-(D/E)XK nuclease-like domain-containing protein</fullName>
    </recommendedName>
</protein>